<dbReference type="AlphaFoldDB" id="A0ABD6Z5A6"/>
<proteinExistence type="predicted"/>
<protein>
    <submittedName>
        <fullName evidence="1">Uncharacterized protein</fullName>
    </submittedName>
</protein>
<dbReference type="EMBL" id="CP046123">
    <property type="protein sequence ID" value="QGN29998.1"/>
    <property type="molecule type" value="Genomic_DNA"/>
</dbReference>
<dbReference type="RefSeq" id="WP_010749450.1">
    <property type="nucleotide sequence ID" value="NZ_CP046123.1"/>
</dbReference>
<name>A0ABD6Z5A6_ENTCA</name>
<gene>
    <name evidence="1" type="ORF">GFU50_10955</name>
</gene>
<sequence>MENIEVTIPQTWKGLPIKLSKIVTTKDNQFLNNGDIAAFIQIFGDPSDYIKSGDLLCLEANTSGYDGHIFKYEPVVEITGIKHVFSPISQFMERKEIIVDDLSKVSIKGKILCSFRGLSEGISFLTMAQEE</sequence>
<evidence type="ECO:0000313" key="1">
    <source>
        <dbReference type="EMBL" id="QGN29998.1"/>
    </source>
</evidence>
<accession>A0ABD6Z5A6</accession>
<evidence type="ECO:0000313" key="2">
    <source>
        <dbReference type="Proteomes" id="UP000422837"/>
    </source>
</evidence>
<organism evidence="1 2">
    <name type="scientific">Enterococcus casseliflavus</name>
    <name type="common">Enterococcus flavescens</name>
    <dbReference type="NCBI Taxonomy" id="37734"/>
    <lineage>
        <taxon>Bacteria</taxon>
        <taxon>Bacillati</taxon>
        <taxon>Bacillota</taxon>
        <taxon>Bacilli</taxon>
        <taxon>Lactobacillales</taxon>
        <taxon>Enterococcaceae</taxon>
        <taxon>Enterococcus</taxon>
    </lineage>
</organism>
<reference evidence="1 2" key="1">
    <citation type="submission" date="2019-11" db="EMBL/GenBank/DDBJ databases">
        <title>Detection and genome characteristic of a blood enterococcus casselifavus isolate from Zhengzhou,china.</title>
        <authorList>
            <person name="Wen P."/>
        </authorList>
    </citation>
    <scope>NUCLEOTIDE SEQUENCE [LARGE SCALE GENOMIC DNA]</scope>
    <source>
        <strain evidence="1 2">EC291</strain>
    </source>
</reference>
<dbReference type="Proteomes" id="UP000422837">
    <property type="component" value="Chromosome"/>
</dbReference>